<feature type="domain" description="CAAX prenyl protease 2/Lysostaphin resistance protein A-like" evidence="2">
    <location>
        <begin position="123"/>
        <end position="226"/>
    </location>
</feature>
<proteinExistence type="predicted"/>
<evidence type="ECO:0000313" key="4">
    <source>
        <dbReference type="Proteomes" id="UP000193834"/>
    </source>
</evidence>
<evidence type="ECO:0000256" key="1">
    <source>
        <dbReference type="SAM" id="Phobius"/>
    </source>
</evidence>
<feature type="transmembrane region" description="Helical" evidence="1">
    <location>
        <begin position="185"/>
        <end position="206"/>
    </location>
</feature>
<dbReference type="InterPro" id="IPR003675">
    <property type="entry name" value="Rce1/LyrA-like_dom"/>
</dbReference>
<evidence type="ECO:0000259" key="2">
    <source>
        <dbReference type="Pfam" id="PF02517"/>
    </source>
</evidence>
<feature type="transmembrane region" description="Helical" evidence="1">
    <location>
        <begin position="12"/>
        <end position="34"/>
    </location>
</feature>
<dbReference type="Pfam" id="PF02517">
    <property type="entry name" value="Rce1-like"/>
    <property type="match status" value="1"/>
</dbReference>
<dbReference type="RefSeq" id="WP_085493287.1">
    <property type="nucleotide sequence ID" value="NZ_FXAZ01000001.1"/>
</dbReference>
<organism evidence="3 4">
    <name type="scientific">Paenibacillus aquistagni</name>
    <dbReference type="NCBI Taxonomy" id="1852522"/>
    <lineage>
        <taxon>Bacteria</taxon>
        <taxon>Bacillati</taxon>
        <taxon>Bacillota</taxon>
        <taxon>Bacilli</taxon>
        <taxon>Bacillales</taxon>
        <taxon>Paenibacillaceae</taxon>
        <taxon>Paenibacillus</taxon>
    </lineage>
</organism>
<keyword evidence="4" id="KW-1185">Reference proteome</keyword>
<keyword evidence="3" id="KW-0378">Hydrolase</keyword>
<dbReference type="Proteomes" id="UP000193834">
    <property type="component" value="Unassembled WGS sequence"/>
</dbReference>
<keyword evidence="3" id="KW-0645">Protease</keyword>
<dbReference type="EMBL" id="FXAZ01000001">
    <property type="protein sequence ID" value="SMG21399.1"/>
    <property type="molecule type" value="Genomic_DNA"/>
</dbReference>
<keyword evidence="1" id="KW-0472">Membrane</keyword>
<evidence type="ECO:0000313" key="3">
    <source>
        <dbReference type="EMBL" id="SMG21399.1"/>
    </source>
</evidence>
<feature type="transmembrane region" description="Helical" evidence="1">
    <location>
        <begin position="113"/>
        <end position="133"/>
    </location>
</feature>
<feature type="transmembrane region" description="Helical" evidence="1">
    <location>
        <begin position="237"/>
        <end position="255"/>
    </location>
</feature>
<sequence length="275" mass="31782">MKREKKLKNPVASFIIVTNLMFWPLFCLVGAAKMLEFPEWVFQLMLTISAWSSTFAFTVLFKRIYPEQRFAAFVKDAFKCKLKWSVLAMSSFIQISIFGMIMLVVVVNHKPDSIFTISTWGMLIYYFVKNLLSGPLGEELGWRAFALMELQKKHSPLAASIIIGFWWGLWHLPIWLTTGYVGMELIQYVLFFMLSIMSTSIIMTACYNFNRNLIVPIVIHQFFNFFVGLINEKLVVLITYNAFFYVAAAMLIIVINPKKVMYGKKEAKSVVRPIP</sequence>
<dbReference type="GO" id="GO:0004175">
    <property type="term" value="F:endopeptidase activity"/>
    <property type="evidence" value="ECO:0007669"/>
    <property type="project" value="UniProtKB-ARBA"/>
</dbReference>
<dbReference type="OrthoDB" id="9777755at2"/>
<keyword evidence="1" id="KW-0812">Transmembrane</keyword>
<feature type="transmembrane region" description="Helical" evidence="1">
    <location>
        <begin position="82"/>
        <end position="107"/>
    </location>
</feature>
<dbReference type="PANTHER" id="PTHR35797">
    <property type="entry name" value="PROTEASE-RELATED"/>
    <property type="match status" value="1"/>
</dbReference>
<dbReference type="STRING" id="1852522.SAMN06295960_1105"/>
<dbReference type="AlphaFoldDB" id="A0A1X7J2F8"/>
<dbReference type="PANTHER" id="PTHR35797:SF1">
    <property type="entry name" value="PROTEASE"/>
    <property type="match status" value="1"/>
</dbReference>
<accession>A0A1X7J2F8</accession>
<dbReference type="InterPro" id="IPR042150">
    <property type="entry name" value="MmRce1-like"/>
</dbReference>
<name>A0A1X7J2F8_9BACL</name>
<reference evidence="3 4" key="1">
    <citation type="submission" date="2017-04" db="EMBL/GenBank/DDBJ databases">
        <authorList>
            <person name="Afonso C.L."/>
            <person name="Miller P.J."/>
            <person name="Scott M.A."/>
            <person name="Spackman E."/>
            <person name="Goraichik I."/>
            <person name="Dimitrov K.M."/>
            <person name="Suarez D.L."/>
            <person name="Swayne D.E."/>
        </authorList>
    </citation>
    <scope>NUCLEOTIDE SEQUENCE [LARGE SCALE GENOMIC DNA]</scope>
    <source>
        <strain evidence="3 4">11</strain>
    </source>
</reference>
<keyword evidence="1" id="KW-1133">Transmembrane helix</keyword>
<feature type="transmembrane region" description="Helical" evidence="1">
    <location>
        <begin position="213"/>
        <end position="231"/>
    </location>
</feature>
<protein>
    <submittedName>
        <fullName evidence="3">CAAX protease self-immunity</fullName>
    </submittedName>
</protein>
<gene>
    <name evidence="3" type="ORF">SAMN06295960_1105</name>
</gene>
<dbReference type="GO" id="GO:0080120">
    <property type="term" value="P:CAAX-box protein maturation"/>
    <property type="evidence" value="ECO:0007669"/>
    <property type="project" value="UniProtKB-ARBA"/>
</dbReference>
<feature type="transmembrane region" description="Helical" evidence="1">
    <location>
        <begin position="154"/>
        <end position="173"/>
    </location>
</feature>
<dbReference type="GO" id="GO:0006508">
    <property type="term" value="P:proteolysis"/>
    <property type="evidence" value="ECO:0007669"/>
    <property type="project" value="UniProtKB-KW"/>
</dbReference>
<feature type="transmembrane region" description="Helical" evidence="1">
    <location>
        <begin position="40"/>
        <end position="61"/>
    </location>
</feature>